<dbReference type="HAMAP" id="MF_00372">
    <property type="entry name" value="HutI"/>
    <property type="match status" value="1"/>
</dbReference>
<dbReference type="SUPFAM" id="SSF51556">
    <property type="entry name" value="Metallo-dependent hydrolases"/>
    <property type="match status" value="1"/>
</dbReference>
<dbReference type="GO" id="GO:0019557">
    <property type="term" value="P:L-histidine catabolic process to glutamate and formate"/>
    <property type="evidence" value="ECO:0007669"/>
    <property type="project" value="UniProtKB-UniPathway"/>
</dbReference>
<feature type="domain" description="Amidohydrolase-related" evidence="8">
    <location>
        <begin position="62"/>
        <end position="382"/>
    </location>
</feature>
<dbReference type="PATRIC" id="fig|1280950.3.peg.3021"/>
<dbReference type="InterPro" id="IPR005920">
    <property type="entry name" value="HutI"/>
</dbReference>
<keyword evidence="2 7" id="KW-0479">Metal-binding</keyword>
<feature type="binding site" evidence="7">
    <location>
        <position position="320"/>
    </location>
    <ligand>
        <name>N-formimidoyl-L-glutamate</name>
        <dbReference type="ChEBI" id="CHEBI:58928"/>
    </ligand>
</feature>
<feature type="binding site" evidence="7">
    <location>
        <position position="71"/>
    </location>
    <ligand>
        <name>Zn(2+)</name>
        <dbReference type="ChEBI" id="CHEBI:29105"/>
    </ligand>
</feature>
<dbReference type="Gene3D" id="2.30.40.10">
    <property type="entry name" value="Urease, subunit C, domain 1"/>
    <property type="match status" value="1"/>
</dbReference>
<dbReference type="GO" id="GO:0005737">
    <property type="term" value="C:cytoplasm"/>
    <property type="evidence" value="ECO:0007669"/>
    <property type="project" value="UniProtKB-SubCell"/>
</dbReference>
<dbReference type="GO" id="GO:0050480">
    <property type="term" value="F:imidazolonepropionase activity"/>
    <property type="evidence" value="ECO:0007669"/>
    <property type="project" value="UniProtKB-UniRule"/>
</dbReference>
<dbReference type="GO" id="GO:0008270">
    <property type="term" value="F:zinc ion binding"/>
    <property type="evidence" value="ECO:0007669"/>
    <property type="project" value="UniProtKB-UniRule"/>
</dbReference>
<dbReference type="GO" id="GO:0019556">
    <property type="term" value="P:L-histidine catabolic process to glutamate and formamide"/>
    <property type="evidence" value="ECO:0007669"/>
    <property type="project" value="UniProtKB-UniRule"/>
</dbReference>
<feature type="binding site" evidence="7">
    <location>
        <position position="244"/>
    </location>
    <ligand>
        <name>4-imidazolone-5-propanoate</name>
        <dbReference type="ChEBI" id="CHEBI:77893"/>
    </ligand>
</feature>
<dbReference type="STRING" id="1280950.HJO_15049"/>
<evidence type="ECO:0000259" key="8">
    <source>
        <dbReference type="Pfam" id="PF01979"/>
    </source>
</evidence>
<feature type="binding site" evidence="7">
    <location>
        <position position="316"/>
    </location>
    <ligand>
        <name>Zn(2+)</name>
        <dbReference type="ChEBI" id="CHEBI:29105"/>
    </ligand>
</feature>
<sequence>MTQTRFFSDCTLASMKKGVPDYGLVSDAAFAVRNGRIIWAGELAHRPPETRHATAERLGGRLVTPALIDCHTHLVFGGNRAREFEQRLRGASYEEIARSGGGIVSTVTATRTATFDALVEQSLRRLDALLREGVAVVEIKSGYGLTIEDEMRMLRVARHLETLRPVKIMTTWLAAHAIPVEYAGRPDAYIDEIAVPGLGQAAAEGLVDAVDGFCENIAFTPAQIERVFKAASSLGLPVKLHAEQLSDQKGALLAARYSALSADHLEYLADTDVEAFAAAGTVAVLLPGAFYTLKETRLPPIDALRHHGVDIAIATDCNPGSSPISSILTAMNMACTEFTLTPEEALAGATRCAARALGLAGEYGEIAVGARAELAVWDAGHPSELSYWMGGSPLYKRLSHGIST</sequence>
<keyword evidence="6 7" id="KW-0408">Iron</keyword>
<feature type="binding site" evidence="7">
    <location>
        <position position="241"/>
    </location>
    <ligand>
        <name>Zn(2+)</name>
        <dbReference type="ChEBI" id="CHEBI:29105"/>
    </ligand>
</feature>
<evidence type="ECO:0000256" key="4">
    <source>
        <dbReference type="ARBA" id="ARBA00022808"/>
    </source>
</evidence>
<comment type="caution">
    <text evidence="9">The sequence shown here is derived from an EMBL/GenBank/DDBJ whole genome shotgun (WGS) entry which is preliminary data.</text>
</comment>
<dbReference type="Gene3D" id="3.20.20.140">
    <property type="entry name" value="Metal-dependent hydrolases"/>
    <property type="match status" value="1"/>
</dbReference>
<dbReference type="OrthoDB" id="9776455at2"/>
<dbReference type="GO" id="GO:0005506">
    <property type="term" value="F:iron ion binding"/>
    <property type="evidence" value="ECO:0007669"/>
    <property type="project" value="UniProtKB-UniRule"/>
</dbReference>
<dbReference type="PANTHER" id="PTHR42752">
    <property type="entry name" value="IMIDAZOLONEPROPIONASE"/>
    <property type="match status" value="1"/>
</dbReference>
<feature type="binding site" evidence="7">
    <location>
        <position position="321"/>
    </location>
    <ligand>
        <name>4-imidazolone-5-propanoate</name>
        <dbReference type="ChEBI" id="CHEBI:77893"/>
    </ligand>
</feature>
<dbReference type="UniPathway" id="UPA00379">
    <property type="reaction ID" value="UER00551"/>
</dbReference>
<dbReference type="AlphaFoldDB" id="A0A059FDX8"/>
<dbReference type="InterPro" id="IPR032466">
    <property type="entry name" value="Metal_Hydrolase"/>
</dbReference>
<feature type="binding site" evidence="7">
    <location>
        <position position="318"/>
    </location>
    <ligand>
        <name>N-formimidoyl-L-glutamate</name>
        <dbReference type="ChEBI" id="CHEBI:58928"/>
    </ligand>
</feature>
<dbReference type="RefSeq" id="WP_035618530.1">
    <property type="nucleotide sequence ID" value="NZ_ARYK01000009.1"/>
</dbReference>
<organism evidence="9 10">
    <name type="scientific">Hyphomonas johnsonii MHS-2</name>
    <dbReference type="NCBI Taxonomy" id="1280950"/>
    <lineage>
        <taxon>Bacteria</taxon>
        <taxon>Pseudomonadati</taxon>
        <taxon>Pseudomonadota</taxon>
        <taxon>Alphaproteobacteria</taxon>
        <taxon>Hyphomonadales</taxon>
        <taxon>Hyphomonadaceae</taxon>
        <taxon>Hyphomonas</taxon>
    </lineage>
</organism>
<keyword evidence="5 7" id="KW-0862">Zinc</keyword>
<feature type="binding site" evidence="7">
    <location>
        <position position="316"/>
    </location>
    <ligand>
        <name>Fe(3+)</name>
        <dbReference type="ChEBI" id="CHEBI:29034"/>
    </ligand>
</feature>
<feature type="binding site" evidence="7">
    <location>
        <position position="73"/>
    </location>
    <ligand>
        <name>Fe(3+)</name>
        <dbReference type="ChEBI" id="CHEBI:29034"/>
    </ligand>
</feature>
<dbReference type="EMBL" id="ARYK01000009">
    <property type="protein sequence ID" value="KCZ88845.1"/>
    <property type="molecule type" value="Genomic_DNA"/>
</dbReference>
<evidence type="ECO:0000313" key="9">
    <source>
        <dbReference type="EMBL" id="KCZ88845.1"/>
    </source>
</evidence>
<feature type="binding site" evidence="7">
    <location>
        <position position="143"/>
    </location>
    <ligand>
        <name>N-formimidoyl-L-glutamate</name>
        <dbReference type="ChEBI" id="CHEBI:58928"/>
    </ligand>
</feature>
<dbReference type="Pfam" id="PF01979">
    <property type="entry name" value="Amidohydro_1"/>
    <property type="match status" value="1"/>
</dbReference>
<evidence type="ECO:0000256" key="5">
    <source>
        <dbReference type="ARBA" id="ARBA00022833"/>
    </source>
</evidence>
<keyword evidence="10" id="KW-1185">Reference proteome</keyword>
<dbReference type="eggNOG" id="COG1228">
    <property type="taxonomic scope" value="Bacteria"/>
</dbReference>
<feature type="binding site" evidence="7">
    <location>
        <position position="143"/>
    </location>
    <ligand>
        <name>4-imidazolone-5-propanoate</name>
        <dbReference type="ChEBI" id="CHEBI:77893"/>
    </ligand>
</feature>
<keyword evidence="3 7" id="KW-0378">Hydrolase</keyword>
<feature type="binding site" evidence="7">
    <location>
        <position position="71"/>
    </location>
    <ligand>
        <name>Fe(3+)</name>
        <dbReference type="ChEBI" id="CHEBI:29034"/>
    </ligand>
</feature>
<dbReference type="NCBIfam" id="TIGR01224">
    <property type="entry name" value="hutI"/>
    <property type="match status" value="1"/>
</dbReference>
<dbReference type="Proteomes" id="UP000025171">
    <property type="component" value="Unassembled WGS sequence"/>
</dbReference>
<proteinExistence type="inferred from homology"/>
<keyword evidence="7" id="KW-0963">Cytoplasm</keyword>
<evidence type="ECO:0000256" key="2">
    <source>
        <dbReference type="ARBA" id="ARBA00022723"/>
    </source>
</evidence>
<evidence type="ECO:0000256" key="3">
    <source>
        <dbReference type="ARBA" id="ARBA00022801"/>
    </source>
</evidence>
<dbReference type="InterPro" id="IPR011059">
    <property type="entry name" value="Metal-dep_hydrolase_composite"/>
</dbReference>
<comment type="function">
    <text evidence="7">Catalyzes the hydrolytic cleavage of the carbon-nitrogen bond in imidazolone-5-propanoate to yield N-formimidoyl-L-glutamate. It is the third step in the universal histidine degradation pathway.</text>
</comment>
<dbReference type="InterPro" id="IPR006680">
    <property type="entry name" value="Amidohydro-rel"/>
</dbReference>
<comment type="catalytic activity">
    <reaction evidence="7">
        <text>4-imidazolone-5-propanoate + H2O = N-formimidoyl-L-glutamate</text>
        <dbReference type="Rhea" id="RHEA:23660"/>
        <dbReference type="ChEBI" id="CHEBI:15377"/>
        <dbReference type="ChEBI" id="CHEBI:58928"/>
        <dbReference type="ChEBI" id="CHEBI:77893"/>
        <dbReference type="EC" id="3.5.2.7"/>
    </reaction>
</comment>
<reference evidence="9 10" key="1">
    <citation type="journal article" date="2014" name="Antonie Van Leeuwenhoek">
        <title>Hyphomonas beringensis sp. nov. and Hyphomonas chukchiensis sp. nov., isolated from surface seawater of the Bering Sea and Chukchi Sea.</title>
        <authorList>
            <person name="Li C."/>
            <person name="Lai Q."/>
            <person name="Li G."/>
            <person name="Dong C."/>
            <person name="Wang J."/>
            <person name="Liao Y."/>
            <person name="Shao Z."/>
        </authorList>
    </citation>
    <scope>NUCLEOTIDE SEQUENCE [LARGE SCALE GENOMIC DNA]</scope>
    <source>
        <strain evidence="9 10">MHS-2</strain>
    </source>
</reference>
<accession>A0A059FDX8</accession>
<evidence type="ECO:0000256" key="7">
    <source>
        <dbReference type="HAMAP-Rule" id="MF_00372"/>
    </source>
</evidence>
<name>A0A059FDX8_9PROT</name>
<feature type="binding site" evidence="7">
    <location>
        <position position="241"/>
    </location>
    <ligand>
        <name>Fe(3+)</name>
        <dbReference type="ChEBI" id="CHEBI:29034"/>
    </ligand>
</feature>
<keyword evidence="4 7" id="KW-0369">Histidine metabolism</keyword>
<dbReference type="SUPFAM" id="SSF51338">
    <property type="entry name" value="Composite domain of metallo-dependent hydrolases"/>
    <property type="match status" value="1"/>
</dbReference>
<dbReference type="EC" id="3.5.2.7" evidence="1 7"/>
<evidence type="ECO:0000313" key="10">
    <source>
        <dbReference type="Proteomes" id="UP000025171"/>
    </source>
</evidence>
<comment type="cofactor">
    <cofactor evidence="7">
        <name>Zn(2+)</name>
        <dbReference type="ChEBI" id="CHEBI:29105"/>
    </cofactor>
    <cofactor evidence="7">
        <name>Fe(3+)</name>
        <dbReference type="ChEBI" id="CHEBI:29034"/>
    </cofactor>
    <text evidence="7">Binds 1 zinc or iron ion per subunit.</text>
</comment>
<evidence type="ECO:0000256" key="1">
    <source>
        <dbReference type="ARBA" id="ARBA00012864"/>
    </source>
</evidence>
<feature type="binding site" evidence="7">
    <location>
        <position position="73"/>
    </location>
    <ligand>
        <name>Zn(2+)</name>
        <dbReference type="ChEBI" id="CHEBI:29105"/>
    </ligand>
</feature>
<gene>
    <name evidence="7" type="primary">hutI</name>
    <name evidence="9" type="ORF">HJO_15049</name>
</gene>
<comment type="subcellular location">
    <subcellularLocation>
        <location evidence="7">Cytoplasm</location>
    </subcellularLocation>
</comment>
<protein>
    <recommendedName>
        <fullName evidence="1 7">Imidazolonepropionase</fullName>
        <ecNumber evidence="1 7">3.5.2.7</ecNumber>
    </recommendedName>
    <alternativeName>
        <fullName evidence="7">Imidazolone-5-propionate hydrolase</fullName>
    </alternativeName>
</protein>
<evidence type="ECO:0000256" key="6">
    <source>
        <dbReference type="ARBA" id="ARBA00023004"/>
    </source>
</evidence>
<dbReference type="PANTHER" id="PTHR42752:SF1">
    <property type="entry name" value="IMIDAZOLONEPROPIONASE-RELATED"/>
    <property type="match status" value="1"/>
</dbReference>
<dbReference type="FunFam" id="3.20.20.140:FF:000007">
    <property type="entry name" value="Imidazolonepropionase"/>
    <property type="match status" value="1"/>
</dbReference>
<comment type="pathway">
    <text evidence="7">Amino-acid degradation; L-histidine degradation into L-glutamate; N-formimidoyl-L-glutamate from L-histidine: step 3/3.</text>
</comment>
<feature type="binding site" evidence="7">
    <location>
        <position position="176"/>
    </location>
    <ligand>
        <name>4-imidazolone-5-propanoate</name>
        <dbReference type="ChEBI" id="CHEBI:77893"/>
    </ligand>
</feature>
<comment type="similarity">
    <text evidence="7">Belongs to the metallo-dependent hydrolases superfamily. HutI family.</text>
</comment>
<feature type="binding site" evidence="7">
    <location>
        <position position="80"/>
    </location>
    <ligand>
        <name>4-imidazolone-5-propanoate</name>
        <dbReference type="ChEBI" id="CHEBI:77893"/>
    </ligand>
</feature>